<organism evidence="1 2">
    <name type="scientific">Mariprofundus micogutta</name>
    <dbReference type="NCBI Taxonomy" id="1921010"/>
    <lineage>
        <taxon>Bacteria</taxon>
        <taxon>Pseudomonadati</taxon>
        <taxon>Pseudomonadota</taxon>
        <taxon>Candidatius Mariprofundia</taxon>
        <taxon>Mariprofundales</taxon>
        <taxon>Mariprofundaceae</taxon>
        <taxon>Mariprofundus</taxon>
    </lineage>
</organism>
<proteinExistence type="predicted"/>
<dbReference type="OrthoDB" id="1495881at2"/>
<evidence type="ECO:0000313" key="1">
    <source>
        <dbReference type="EMBL" id="GAV19111.1"/>
    </source>
</evidence>
<accession>A0A1L8CJP5</accession>
<evidence type="ECO:0000313" key="2">
    <source>
        <dbReference type="Proteomes" id="UP000231632"/>
    </source>
</evidence>
<name>A0A1L8CJP5_9PROT</name>
<comment type="caution">
    <text evidence="1">The sequence shown here is derived from an EMBL/GenBank/DDBJ whole genome shotgun (WGS) entry which is preliminary data.</text>
</comment>
<protein>
    <submittedName>
        <fullName evidence="1">Uncharacterized protein</fullName>
    </submittedName>
</protein>
<keyword evidence="2" id="KW-1185">Reference proteome</keyword>
<dbReference type="AlphaFoldDB" id="A0A1L8CJP5"/>
<dbReference type="EMBL" id="BDFD01000001">
    <property type="protein sequence ID" value="GAV19111.1"/>
    <property type="molecule type" value="Genomic_DNA"/>
</dbReference>
<dbReference type="STRING" id="1921010.MMIC_P0040"/>
<reference evidence="1 2" key="1">
    <citation type="journal article" date="2017" name="Arch. Microbiol.">
        <title>Mariprofundus micogutta sp. nov., a novel iron-oxidizing zetaproteobacterium isolated from a deep-sea hydrothermal field at the Bayonnaise knoll of the Izu-Ogasawara arc, and a description of Mariprofundales ord. nov. and Zetaproteobacteria classis nov.</title>
        <authorList>
            <person name="Makita H."/>
            <person name="Tanaka E."/>
            <person name="Mitsunobu S."/>
            <person name="Miyazaki M."/>
            <person name="Nunoura T."/>
            <person name="Uematsu K."/>
            <person name="Takaki Y."/>
            <person name="Nishi S."/>
            <person name="Shimamura S."/>
            <person name="Takai K."/>
        </authorList>
    </citation>
    <scope>NUCLEOTIDE SEQUENCE [LARGE SCALE GENOMIC DNA]</scope>
    <source>
        <strain evidence="1 2">ET2</strain>
    </source>
</reference>
<dbReference type="Proteomes" id="UP000231632">
    <property type="component" value="Unassembled WGS sequence"/>
</dbReference>
<gene>
    <name evidence="1" type="ORF">MMIC_P0040</name>
</gene>
<sequence>MTRLYQGRYWLDAQGNLGAEGGPAITNIVAALQAVQRQQGGGSVTHGYGSTGGARGTVGGGMYSGRTASGKSVFWFPGM</sequence>
<dbReference type="RefSeq" id="WP_143144818.1">
    <property type="nucleotide sequence ID" value="NZ_BDFD01000001.1"/>
</dbReference>